<evidence type="ECO:0000256" key="1">
    <source>
        <dbReference type="ARBA" id="ARBA00004417"/>
    </source>
</evidence>
<dbReference type="PROSITE" id="PS50893">
    <property type="entry name" value="ABC_TRANSPORTER_2"/>
    <property type="match status" value="1"/>
</dbReference>
<comment type="caution">
    <text evidence="8">The sequence shown here is derived from an EMBL/GenBank/DDBJ whole genome shotgun (WGS) entry which is preliminary data.</text>
</comment>
<evidence type="ECO:0000256" key="6">
    <source>
        <dbReference type="ARBA" id="ARBA00022970"/>
    </source>
</evidence>
<evidence type="ECO:0000256" key="2">
    <source>
        <dbReference type="ARBA" id="ARBA00005417"/>
    </source>
</evidence>
<dbReference type="PIRSF" id="PIRSF039085">
    <property type="entry name" value="ABC_ATPase_HisP"/>
    <property type="match status" value="1"/>
</dbReference>
<dbReference type="CDD" id="cd03262">
    <property type="entry name" value="ABC_HisP_GlnQ"/>
    <property type="match status" value="1"/>
</dbReference>
<protein>
    <submittedName>
        <fullName evidence="8">Histidine ABC transporter ATP-binding protein HisP</fullName>
    </submittedName>
</protein>
<gene>
    <name evidence="8" type="ORF">JCM19235_5771</name>
</gene>
<comment type="subcellular location">
    <subcellularLocation>
        <location evidence="1">Cell inner membrane</location>
        <topology evidence="1">Peripheral membrane protein</topology>
    </subcellularLocation>
</comment>
<dbReference type="InterPro" id="IPR030679">
    <property type="entry name" value="ABC_ATPase_HisP-typ"/>
</dbReference>
<keyword evidence="6" id="KW-0029">Amino-acid transport</keyword>
<name>A0A090SCE7_9VIBR</name>
<evidence type="ECO:0000313" key="8">
    <source>
        <dbReference type="EMBL" id="GAL17222.1"/>
    </source>
</evidence>
<dbReference type="InterPro" id="IPR003593">
    <property type="entry name" value="AAA+_ATPase"/>
</dbReference>
<dbReference type="STRING" id="990268.JCM19235_5771"/>
<organism evidence="8 9">
    <name type="scientific">Vibrio maritimus</name>
    <dbReference type="NCBI Taxonomy" id="990268"/>
    <lineage>
        <taxon>Bacteria</taxon>
        <taxon>Pseudomonadati</taxon>
        <taxon>Pseudomonadota</taxon>
        <taxon>Gammaproteobacteria</taxon>
        <taxon>Vibrionales</taxon>
        <taxon>Vibrionaceae</taxon>
        <taxon>Vibrio</taxon>
    </lineage>
</organism>
<evidence type="ECO:0000256" key="5">
    <source>
        <dbReference type="ARBA" id="ARBA00022840"/>
    </source>
</evidence>
<dbReference type="SMART" id="SM00382">
    <property type="entry name" value="AAA"/>
    <property type="match status" value="1"/>
</dbReference>
<evidence type="ECO:0000313" key="9">
    <source>
        <dbReference type="Proteomes" id="UP000029228"/>
    </source>
</evidence>
<keyword evidence="3" id="KW-0813">Transport</keyword>
<dbReference type="Proteomes" id="UP000029228">
    <property type="component" value="Unassembled WGS sequence"/>
</dbReference>
<comment type="similarity">
    <text evidence="2">Belongs to the ABC transporter superfamily.</text>
</comment>
<dbReference type="AlphaFoldDB" id="A0A090SCE7"/>
<dbReference type="EMBL" id="BBMR01000001">
    <property type="protein sequence ID" value="GAL17222.1"/>
    <property type="molecule type" value="Genomic_DNA"/>
</dbReference>
<accession>A0A090SCE7</accession>
<keyword evidence="9" id="KW-1185">Reference proteome</keyword>
<dbReference type="GO" id="GO:0015424">
    <property type="term" value="F:ABC-type amino acid transporter activity"/>
    <property type="evidence" value="ECO:0007669"/>
    <property type="project" value="InterPro"/>
</dbReference>
<dbReference type="Gene3D" id="3.40.50.300">
    <property type="entry name" value="P-loop containing nucleotide triphosphate hydrolases"/>
    <property type="match status" value="1"/>
</dbReference>
<dbReference type="PROSITE" id="PS00211">
    <property type="entry name" value="ABC_TRANSPORTER_1"/>
    <property type="match status" value="1"/>
</dbReference>
<dbReference type="FunFam" id="3.40.50.300:FF:000020">
    <property type="entry name" value="Amino acid ABC transporter ATP-binding component"/>
    <property type="match status" value="1"/>
</dbReference>
<dbReference type="InterPro" id="IPR003439">
    <property type="entry name" value="ABC_transporter-like_ATP-bd"/>
</dbReference>
<dbReference type="OrthoDB" id="9802264at2"/>
<dbReference type="InterPro" id="IPR017871">
    <property type="entry name" value="ABC_transporter-like_CS"/>
</dbReference>
<dbReference type="SUPFAM" id="SSF52540">
    <property type="entry name" value="P-loop containing nucleoside triphosphate hydrolases"/>
    <property type="match status" value="1"/>
</dbReference>
<dbReference type="Pfam" id="PF00005">
    <property type="entry name" value="ABC_tran"/>
    <property type="match status" value="1"/>
</dbReference>
<sequence>MLKQSVETTPDIPLSTFKESAELHIVDTVEHQETPLIDTTQDAIEDDKDSIIKIINLSKQFDGIEVLRDINLNIQKGEVVSILGSSGSGKSTLLRCINWLEQPERGFIYVGDERIGVNAETNKPAKYKELAKMRQRVGMVFQSFNLWPHLTVKQNVMEALIHVKKWSKSEAESMAETQLEKVGMSHKLDSYPSMLSGGQKQRVAIARALAMEPEVLLFDEPTSALDPELVEEVLTVMQKLSKEGYTMVIVTHEMDFARQVSDQVVFLEKGILIEKNPPEKFFTDPDSTRVRQFLKLDAS</sequence>
<dbReference type="GO" id="GO:0016887">
    <property type="term" value="F:ATP hydrolysis activity"/>
    <property type="evidence" value="ECO:0007669"/>
    <property type="project" value="InterPro"/>
</dbReference>
<dbReference type="PANTHER" id="PTHR43166:SF15">
    <property type="entry name" value="HISTIDINE TRANSPORT ATP-BINDING PROTEIN HISP"/>
    <property type="match status" value="1"/>
</dbReference>
<dbReference type="InterPro" id="IPR050086">
    <property type="entry name" value="MetN_ABC_transporter-like"/>
</dbReference>
<reference evidence="8 9" key="2">
    <citation type="submission" date="2014-09" db="EMBL/GenBank/DDBJ databases">
        <authorList>
            <consortium name="NBRP consortium"/>
            <person name="Sawabe T."/>
            <person name="Meirelles P."/>
            <person name="Nakanishi M."/>
            <person name="Sayaka M."/>
            <person name="Hattori M."/>
            <person name="Ohkuma M."/>
        </authorList>
    </citation>
    <scope>NUCLEOTIDE SEQUENCE [LARGE SCALE GENOMIC DNA]</scope>
    <source>
        <strain evidence="9">JCM19235</strain>
    </source>
</reference>
<proteinExistence type="inferred from homology"/>
<feature type="domain" description="ABC transporter" evidence="7">
    <location>
        <begin position="52"/>
        <end position="294"/>
    </location>
</feature>
<dbReference type="PANTHER" id="PTHR43166">
    <property type="entry name" value="AMINO ACID IMPORT ATP-BINDING PROTEIN"/>
    <property type="match status" value="1"/>
</dbReference>
<evidence type="ECO:0000256" key="4">
    <source>
        <dbReference type="ARBA" id="ARBA00022741"/>
    </source>
</evidence>
<evidence type="ECO:0000259" key="7">
    <source>
        <dbReference type="PROSITE" id="PS50893"/>
    </source>
</evidence>
<evidence type="ECO:0000256" key="3">
    <source>
        <dbReference type="ARBA" id="ARBA00022448"/>
    </source>
</evidence>
<dbReference type="GO" id="GO:0005524">
    <property type="term" value="F:ATP binding"/>
    <property type="evidence" value="ECO:0007669"/>
    <property type="project" value="UniProtKB-KW"/>
</dbReference>
<reference evidence="8 9" key="1">
    <citation type="submission" date="2014-09" db="EMBL/GenBank/DDBJ databases">
        <title>Vibrio maritimus JCM 19235. (C45) whole genome shotgun sequence.</title>
        <authorList>
            <person name="Sawabe T."/>
            <person name="Meirelles P."/>
            <person name="Nakanishi M."/>
            <person name="Sayaka M."/>
            <person name="Hattori M."/>
            <person name="Ohkuma M."/>
        </authorList>
    </citation>
    <scope>NUCLEOTIDE SEQUENCE [LARGE SCALE GENOMIC DNA]</scope>
    <source>
        <strain evidence="9">JCM19235</strain>
    </source>
</reference>
<dbReference type="GO" id="GO:0005886">
    <property type="term" value="C:plasma membrane"/>
    <property type="evidence" value="ECO:0007669"/>
    <property type="project" value="UniProtKB-SubCell"/>
</dbReference>
<keyword evidence="5 8" id="KW-0067">ATP-binding</keyword>
<keyword evidence="4" id="KW-0547">Nucleotide-binding</keyword>
<dbReference type="InterPro" id="IPR027417">
    <property type="entry name" value="P-loop_NTPase"/>
</dbReference>